<sequence>MAFNTNNFMQSSNSALPDRMFNSSFAQQQHDGLMRYRQQLQHQQQQRFYNFWSKPQPGGSQHAQPGSIRQFHQQPQQNARVFVRTSPPGGVWKPQLGGIRATRPPVKLAQCALTEARRRNEIAERIRIEQEQHLERKKHAKRKAELKKDPSANYRHYKEYLEYFPLARGEHANEYLLGLLANQQMPAEPTSDMGLAIQYAKKHWEDSWEMKDLEYVVVMAKEEVERKK</sequence>
<proteinExistence type="predicted"/>
<reference evidence="2" key="1">
    <citation type="submission" date="2022-10" db="EMBL/GenBank/DDBJ databases">
        <title>Tapping the CABI collections for fungal endophytes: first genome assemblies for Collariella, Neodidymelliopsis, Ascochyta clinopodiicola, Didymella pomorum, Didymosphaeria variabile, Neocosmospora piperis and Neocucurbitaria cava.</title>
        <authorList>
            <person name="Hill R."/>
        </authorList>
    </citation>
    <scope>NUCLEOTIDE SEQUENCE</scope>
    <source>
        <strain evidence="2">IMI 360193</strain>
    </source>
</reference>
<evidence type="ECO:0000256" key="1">
    <source>
        <dbReference type="SAM" id="MobiDB-lite"/>
    </source>
</evidence>
<evidence type="ECO:0000313" key="3">
    <source>
        <dbReference type="Proteomes" id="UP001140562"/>
    </source>
</evidence>
<dbReference type="EMBL" id="JAPEUV010000058">
    <property type="protein sequence ID" value="KAJ4335682.1"/>
    <property type="molecule type" value="Genomic_DNA"/>
</dbReference>
<dbReference type="OrthoDB" id="3692269at2759"/>
<name>A0A9W8WXI9_9PLEO</name>
<keyword evidence="3" id="KW-1185">Reference proteome</keyword>
<evidence type="ECO:0000313" key="2">
    <source>
        <dbReference type="EMBL" id="KAJ4335682.1"/>
    </source>
</evidence>
<dbReference type="Proteomes" id="UP001140562">
    <property type="component" value="Unassembled WGS sequence"/>
</dbReference>
<dbReference type="AlphaFoldDB" id="A0A9W8WXI9"/>
<gene>
    <name evidence="2" type="ORF">N0V87_005940</name>
</gene>
<protein>
    <submittedName>
        <fullName evidence="2">Uncharacterized protein</fullName>
    </submittedName>
</protein>
<comment type="caution">
    <text evidence="2">The sequence shown here is derived from an EMBL/GenBank/DDBJ whole genome shotgun (WGS) entry which is preliminary data.</text>
</comment>
<feature type="region of interest" description="Disordered" evidence="1">
    <location>
        <begin position="51"/>
        <end position="78"/>
    </location>
</feature>
<organism evidence="2 3">
    <name type="scientific">Didymella glomerata</name>
    <dbReference type="NCBI Taxonomy" id="749621"/>
    <lineage>
        <taxon>Eukaryota</taxon>
        <taxon>Fungi</taxon>
        <taxon>Dikarya</taxon>
        <taxon>Ascomycota</taxon>
        <taxon>Pezizomycotina</taxon>
        <taxon>Dothideomycetes</taxon>
        <taxon>Pleosporomycetidae</taxon>
        <taxon>Pleosporales</taxon>
        <taxon>Pleosporineae</taxon>
        <taxon>Didymellaceae</taxon>
        <taxon>Didymella</taxon>
    </lineage>
</organism>
<accession>A0A9W8WXI9</accession>